<feature type="compositionally biased region" description="Polar residues" evidence="1">
    <location>
        <begin position="170"/>
        <end position="217"/>
    </location>
</feature>
<name>A0AAN9AH24_HALRR</name>
<feature type="compositionally biased region" description="Polar residues" evidence="1">
    <location>
        <begin position="369"/>
        <end position="385"/>
    </location>
</feature>
<feature type="region of interest" description="Disordered" evidence="1">
    <location>
        <begin position="117"/>
        <end position="242"/>
    </location>
</feature>
<protein>
    <submittedName>
        <fullName evidence="3">Uncharacterized protein</fullName>
    </submittedName>
</protein>
<comment type="caution">
    <text evidence="3">The sequence shown here is derived from an EMBL/GenBank/DDBJ whole genome shotgun (WGS) entry which is preliminary data.</text>
</comment>
<evidence type="ECO:0000313" key="4">
    <source>
        <dbReference type="Proteomes" id="UP001381693"/>
    </source>
</evidence>
<dbReference type="AlphaFoldDB" id="A0AAN9AH24"/>
<feature type="compositionally biased region" description="Polar residues" evidence="1">
    <location>
        <begin position="128"/>
        <end position="144"/>
    </location>
</feature>
<evidence type="ECO:0000313" key="3">
    <source>
        <dbReference type="EMBL" id="KAK7086740.1"/>
    </source>
</evidence>
<accession>A0AAN9AH24</accession>
<evidence type="ECO:0000256" key="1">
    <source>
        <dbReference type="SAM" id="MobiDB-lite"/>
    </source>
</evidence>
<evidence type="ECO:0000256" key="2">
    <source>
        <dbReference type="SAM" id="Phobius"/>
    </source>
</evidence>
<dbReference type="EMBL" id="JAXCGZ010000091">
    <property type="protein sequence ID" value="KAK7086740.1"/>
    <property type="molecule type" value="Genomic_DNA"/>
</dbReference>
<feature type="compositionally biased region" description="Pro residues" evidence="1">
    <location>
        <begin position="576"/>
        <end position="585"/>
    </location>
</feature>
<dbReference type="Proteomes" id="UP001381693">
    <property type="component" value="Unassembled WGS sequence"/>
</dbReference>
<sequence length="712" mass="80126">MVLVESAVRMGGRLVCVIVSLGVAMVLAMLPLGAEGGVALSAKNPHPRQDQPAEDFSGGFSEDFAQDLPTREFMVDFQSRVKRQVGITSALDSILSTPYKLGLETNHLQALLTRNSLARPERELTPGLRSSSQATQQGSLTKPSPTVRLRIPLRPNSEIPNPPSRARQPHPSQERQNTGTQFQPNFGSMISFNERPSSGHQFPSTSFAGQQFSTPFPSFNRRFPGSSRGTRQKREATGRQDISSQISSIIASPYRGSIPSSITSLFTRNNRYPRKSQSKPEPATVMLDETNEQKSQVSKPLENPFKFPFNIPNFFQNLGIRRRSLNIAEDRQGISDVLDDIIYSPYEGHRPSSIHSLFRNNRNRFVRKTQPSAQPDPNSFRQPQGSDDPFEAAVRLTPNYYTGFEVDLPSGHMAFGSLPNRKKRSTNLRRKNFTHRPHRLLPNRQRRKTHERLPRLPYVSSSRYRVRIFPHDSQQLGKKASLRQEKDAEVVYGDEENNSPNFAGTDIIEPFDFLTNFNTPFESKFEDGSPRDYVDISTGKDEVEDIFASKELKRPHRLSPYNRFARPRPNTAPGFRPGPSPPARILPPSSTVRAPRHIIIKNRRLPKSTRQQDIPIIRRSLDVAESKKHLQLILPPDVAAAKEESNGFMDGVRNRMPSFETIGGFAPMGAVEKGDESSSFVPAFQMPVVNIPDISEKQPQFKLAEFPGQLFQ</sequence>
<reference evidence="3 4" key="1">
    <citation type="submission" date="2023-11" db="EMBL/GenBank/DDBJ databases">
        <title>Halocaridina rubra genome assembly.</title>
        <authorList>
            <person name="Smith C."/>
        </authorList>
    </citation>
    <scope>NUCLEOTIDE SEQUENCE [LARGE SCALE GENOMIC DNA]</scope>
    <source>
        <strain evidence="3">EP-1</strain>
        <tissue evidence="3">Whole</tissue>
    </source>
</reference>
<keyword evidence="2" id="KW-0812">Transmembrane</keyword>
<gene>
    <name evidence="3" type="ORF">SK128_026812</name>
</gene>
<organism evidence="3 4">
    <name type="scientific">Halocaridina rubra</name>
    <name type="common">Hawaiian red shrimp</name>
    <dbReference type="NCBI Taxonomy" id="373956"/>
    <lineage>
        <taxon>Eukaryota</taxon>
        <taxon>Metazoa</taxon>
        <taxon>Ecdysozoa</taxon>
        <taxon>Arthropoda</taxon>
        <taxon>Crustacea</taxon>
        <taxon>Multicrustacea</taxon>
        <taxon>Malacostraca</taxon>
        <taxon>Eumalacostraca</taxon>
        <taxon>Eucarida</taxon>
        <taxon>Decapoda</taxon>
        <taxon>Pleocyemata</taxon>
        <taxon>Caridea</taxon>
        <taxon>Atyoidea</taxon>
        <taxon>Atyidae</taxon>
        <taxon>Halocaridina</taxon>
    </lineage>
</organism>
<feature type="transmembrane region" description="Helical" evidence="2">
    <location>
        <begin position="12"/>
        <end position="34"/>
    </location>
</feature>
<feature type="region of interest" description="Disordered" evidence="1">
    <location>
        <begin position="560"/>
        <end position="590"/>
    </location>
</feature>
<proteinExistence type="predicted"/>
<keyword evidence="4" id="KW-1185">Reference proteome</keyword>
<keyword evidence="2" id="KW-1133">Transmembrane helix</keyword>
<keyword evidence="2" id="KW-0472">Membrane</keyword>
<feature type="region of interest" description="Disordered" evidence="1">
    <location>
        <begin position="368"/>
        <end position="388"/>
    </location>
</feature>